<feature type="compositionally biased region" description="Low complexity" evidence="1">
    <location>
        <begin position="100"/>
        <end position="118"/>
    </location>
</feature>
<evidence type="ECO:0000256" key="2">
    <source>
        <dbReference type="SAM" id="SignalP"/>
    </source>
</evidence>
<feature type="region of interest" description="Disordered" evidence="1">
    <location>
        <begin position="52"/>
        <end position="118"/>
    </location>
</feature>
<reference evidence="3 4" key="1">
    <citation type="journal article" date="2024" name="BMC Genomics">
        <title>De novo assembly and annotation of Popillia japonica's genome with initial clues to its potential as an invasive pest.</title>
        <authorList>
            <person name="Cucini C."/>
            <person name="Boschi S."/>
            <person name="Funari R."/>
            <person name="Cardaioli E."/>
            <person name="Iannotti N."/>
            <person name="Marturano G."/>
            <person name="Paoli F."/>
            <person name="Bruttini M."/>
            <person name="Carapelli A."/>
            <person name="Frati F."/>
            <person name="Nardi F."/>
        </authorList>
    </citation>
    <scope>NUCLEOTIDE SEQUENCE [LARGE SCALE GENOMIC DNA]</scope>
    <source>
        <strain evidence="3">DMR45628</strain>
    </source>
</reference>
<accession>A0AAW1J099</accession>
<organism evidence="3 4">
    <name type="scientific">Popillia japonica</name>
    <name type="common">Japanese beetle</name>
    <dbReference type="NCBI Taxonomy" id="7064"/>
    <lineage>
        <taxon>Eukaryota</taxon>
        <taxon>Metazoa</taxon>
        <taxon>Ecdysozoa</taxon>
        <taxon>Arthropoda</taxon>
        <taxon>Hexapoda</taxon>
        <taxon>Insecta</taxon>
        <taxon>Pterygota</taxon>
        <taxon>Neoptera</taxon>
        <taxon>Endopterygota</taxon>
        <taxon>Coleoptera</taxon>
        <taxon>Polyphaga</taxon>
        <taxon>Scarabaeiformia</taxon>
        <taxon>Scarabaeidae</taxon>
        <taxon>Rutelinae</taxon>
        <taxon>Popillia</taxon>
    </lineage>
</organism>
<comment type="caution">
    <text evidence="3">The sequence shown here is derived from an EMBL/GenBank/DDBJ whole genome shotgun (WGS) entry which is preliminary data.</text>
</comment>
<proteinExistence type="predicted"/>
<keyword evidence="4" id="KW-1185">Reference proteome</keyword>
<evidence type="ECO:0000313" key="4">
    <source>
        <dbReference type="Proteomes" id="UP001458880"/>
    </source>
</evidence>
<name>A0AAW1J099_POPJA</name>
<keyword evidence="2" id="KW-0732">Signal</keyword>
<protein>
    <submittedName>
        <fullName evidence="3">Uncharacterized protein</fullName>
    </submittedName>
</protein>
<dbReference type="Proteomes" id="UP001458880">
    <property type="component" value="Unassembled WGS sequence"/>
</dbReference>
<sequence>MAKWAVILTAIALCFLGVLSQTPSNVQNISPEESNSSVSSLLANFTSAIPPASTSVKDPPAFVKDDDPTETSVKENLSQIPGITETSTFPPLVHNEHPETSPTTATTPTTPVTTTPTTKAPEIKEAITEMSQSPTTHKPNSSNRLHLSSIALLSSVLLLKFHY</sequence>
<feature type="compositionally biased region" description="Polar residues" evidence="1">
    <location>
        <begin position="70"/>
        <end position="89"/>
    </location>
</feature>
<feature type="chain" id="PRO_5043362737" evidence="2">
    <location>
        <begin position="21"/>
        <end position="163"/>
    </location>
</feature>
<dbReference type="AlphaFoldDB" id="A0AAW1J099"/>
<evidence type="ECO:0000256" key="1">
    <source>
        <dbReference type="SAM" id="MobiDB-lite"/>
    </source>
</evidence>
<dbReference type="EMBL" id="JASPKY010000460">
    <property type="protein sequence ID" value="KAK9696168.1"/>
    <property type="molecule type" value="Genomic_DNA"/>
</dbReference>
<gene>
    <name evidence="3" type="ORF">QE152_g32080</name>
</gene>
<feature type="signal peptide" evidence="2">
    <location>
        <begin position="1"/>
        <end position="20"/>
    </location>
</feature>
<evidence type="ECO:0000313" key="3">
    <source>
        <dbReference type="EMBL" id="KAK9696168.1"/>
    </source>
</evidence>